<evidence type="ECO:0000256" key="6">
    <source>
        <dbReference type="ARBA" id="ARBA00022692"/>
    </source>
</evidence>
<dbReference type="Proteomes" id="UP001385499">
    <property type="component" value="Unassembled WGS sequence"/>
</dbReference>
<feature type="transmembrane region" description="Helical" evidence="10">
    <location>
        <begin position="20"/>
        <end position="49"/>
    </location>
</feature>
<keyword evidence="5" id="KW-1003">Cell membrane</keyword>
<evidence type="ECO:0000256" key="8">
    <source>
        <dbReference type="ARBA" id="ARBA00022989"/>
    </source>
</evidence>
<evidence type="ECO:0000256" key="7">
    <source>
        <dbReference type="ARBA" id="ARBA00022970"/>
    </source>
</evidence>
<evidence type="ECO:0000256" key="10">
    <source>
        <dbReference type="RuleBase" id="RU363032"/>
    </source>
</evidence>
<feature type="domain" description="ABC transmembrane type-1" evidence="11">
    <location>
        <begin position="25"/>
        <end position="213"/>
    </location>
</feature>
<comment type="function">
    <text evidence="1">Part of the binding-protein-dependent transport system for glutamine; probably responsible for the translocation of the substrate across the membrane.</text>
</comment>
<reference evidence="12 13" key="1">
    <citation type="submission" date="2024-02" db="EMBL/GenBank/DDBJ databases">
        <title>Roseibium algae sp. nov., isolated from marine alga (Grateloupia sp.), showing potential in myo-inositol conversion.</title>
        <authorList>
            <person name="Wang Y."/>
        </authorList>
    </citation>
    <scope>NUCLEOTIDE SEQUENCE [LARGE SCALE GENOMIC DNA]</scope>
    <source>
        <strain evidence="12 13">H3510</strain>
    </source>
</reference>
<evidence type="ECO:0000313" key="12">
    <source>
        <dbReference type="EMBL" id="MEJ8475389.1"/>
    </source>
</evidence>
<dbReference type="SUPFAM" id="SSF161098">
    <property type="entry name" value="MetI-like"/>
    <property type="match status" value="1"/>
</dbReference>
<feature type="transmembrane region" description="Helical" evidence="10">
    <location>
        <begin position="187"/>
        <end position="209"/>
    </location>
</feature>
<dbReference type="InterPro" id="IPR000515">
    <property type="entry name" value="MetI-like"/>
</dbReference>
<organism evidence="12 13">
    <name type="scientific">Roseibium algae</name>
    <dbReference type="NCBI Taxonomy" id="3123038"/>
    <lineage>
        <taxon>Bacteria</taxon>
        <taxon>Pseudomonadati</taxon>
        <taxon>Pseudomonadota</taxon>
        <taxon>Alphaproteobacteria</taxon>
        <taxon>Hyphomicrobiales</taxon>
        <taxon>Stappiaceae</taxon>
        <taxon>Roseibium</taxon>
    </lineage>
</organism>
<sequence length="221" mass="24109">MEQFLFQFFNLDIMIHAWPIMLRGFGMTLLLCAVVIPMGLVGGLLVALASTTPQRWIRWPTAVLVDLFRAVPPLALLIFISAGLPFAGIRLSPFTAVCLSFLLNNSAYYGEIYRAGIDSIGTGQSEAARSTGLNAFQSMAYVVLPQAVRNVLPDLVSNTIEVVKLTSLASVVAFSELLYSADMARSITYNASPIVMAAGFYLVLLWPAVRLASRLERKLST</sequence>
<evidence type="ECO:0000256" key="4">
    <source>
        <dbReference type="ARBA" id="ARBA00022448"/>
    </source>
</evidence>
<dbReference type="InterPro" id="IPR010065">
    <property type="entry name" value="AA_ABC_transptr_permease_3TM"/>
</dbReference>
<evidence type="ECO:0000259" key="11">
    <source>
        <dbReference type="PROSITE" id="PS50928"/>
    </source>
</evidence>
<protein>
    <submittedName>
        <fullName evidence="12">Amino acid ABC transporter permease</fullName>
    </submittedName>
</protein>
<dbReference type="Gene3D" id="1.10.3720.10">
    <property type="entry name" value="MetI-like"/>
    <property type="match status" value="1"/>
</dbReference>
<proteinExistence type="inferred from homology"/>
<keyword evidence="6 10" id="KW-0812">Transmembrane</keyword>
<comment type="similarity">
    <text evidence="3">Belongs to the binding-protein-dependent transport system permease family. HisMQ subfamily.</text>
</comment>
<dbReference type="PANTHER" id="PTHR30614">
    <property type="entry name" value="MEMBRANE COMPONENT OF AMINO ACID ABC TRANSPORTER"/>
    <property type="match status" value="1"/>
</dbReference>
<evidence type="ECO:0000256" key="3">
    <source>
        <dbReference type="ARBA" id="ARBA00010072"/>
    </source>
</evidence>
<dbReference type="PROSITE" id="PS50928">
    <property type="entry name" value="ABC_TM1"/>
    <property type="match status" value="1"/>
</dbReference>
<keyword evidence="4 10" id="KW-0813">Transport</keyword>
<keyword evidence="13" id="KW-1185">Reference proteome</keyword>
<evidence type="ECO:0000256" key="5">
    <source>
        <dbReference type="ARBA" id="ARBA00022475"/>
    </source>
</evidence>
<name>A0ABU8TMI0_9HYPH</name>
<dbReference type="InterPro" id="IPR043429">
    <property type="entry name" value="ArtM/GltK/GlnP/TcyL/YhdX-like"/>
</dbReference>
<feature type="transmembrane region" description="Helical" evidence="10">
    <location>
        <begin position="70"/>
        <end position="89"/>
    </location>
</feature>
<gene>
    <name evidence="12" type="ORF">V6575_14940</name>
</gene>
<dbReference type="InterPro" id="IPR035906">
    <property type="entry name" value="MetI-like_sf"/>
</dbReference>
<dbReference type="RefSeq" id="WP_340275426.1">
    <property type="nucleotide sequence ID" value="NZ_JBAKIA010000010.1"/>
</dbReference>
<dbReference type="NCBIfam" id="TIGR01726">
    <property type="entry name" value="HEQRo_perm_3TM"/>
    <property type="match status" value="1"/>
</dbReference>
<dbReference type="PANTHER" id="PTHR30614:SF20">
    <property type="entry name" value="GLUTAMINE TRANSPORT SYSTEM PERMEASE PROTEIN GLNP"/>
    <property type="match status" value="1"/>
</dbReference>
<keyword evidence="7" id="KW-0029">Amino-acid transport</keyword>
<dbReference type="CDD" id="cd06261">
    <property type="entry name" value="TM_PBP2"/>
    <property type="match status" value="1"/>
</dbReference>
<comment type="caution">
    <text evidence="12">The sequence shown here is derived from an EMBL/GenBank/DDBJ whole genome shotgun (WGS) entry which is preliminary data.</text>
</comment>
<evidence type="ECO:0000256" key="9">
    <source>
        <dbReference type="ARBA" id="ARBA00023136"/>
    </source>
</evidence>
<keyword evidence="9 10" id="KW-0472">Membrane</keyword>
<dbReference type="EMBL" id="JBAKIA010000010">
    <property type="protein sequence ID" value="MEJ8475389.1"/>
    <property type="molecule type" value="Genomic_DNA"/>
</dbReference>
<keyword evidence="8 10" id="KW-1133">Transmembrane helix</keyword>
<evidence type="ECO:0000313" key="13">
    <source>
        <dbReference type="Proteomes" id="UP001385499"/>
    </source>
</evidence>
<evidence type="ECO:0000256" key="2">
    <source>
        <dbReference type="ARBA" id="ARBA00004429"/>
    </source>
</evidence>
<accession>A0ABU8TMI0</accession>
<evidence type="ECO:0000256" key="1">
    <source>
        <dbReference type="ARBA" id="ARBA00003159"/>
    </source>
</evidence>
<comment type="subcellular location">
    <subcellularLocation>
        <location evidence="2">Cell inner membrane</location>
        <topology evidence="2">Multi-pass membrane protein</topology>
    </subcellularLocation>
    <subcellularLocation>
        <location evidence="10">Cell membrane</location>
        <topology evidence="10">Multi-pass membrane protein</topology>
    </subcellularLocation>
</comment>
<dbReference type="Pfam" id="PF00528">
    <property type="entry name" value="BPD_transp_1"/>
    <property type="match status" value="1"/>
</dbReference>